<protein>
    <recommendedName>
        <fullName evidence="3">Large ribosomal subunit protein uL10</fullName>
    </recommendedName>
    <alternativeName>
        <fullName evidence="4">50S ribosomal protein L10</fullName>
    </alternativeName>
</protein>
<dbReference type="AlphaFoldDB" id="A0A143WNT3"/>
<evidence type="ECO:0000256" key="4">
    <source>
        <dbReference type="ARBA" id="ARBA00035502"/>
    </source>
</evidence>
<evidence type="ECO:0000313" key="5">
    <source>
        <dbReference type="EMBL" id="CUX76771.1"/>
    </source>
</evidence>
<comment type="similarity">
    <text evidence="2">Belongs to the universal ribosomal protein uL10 family.</text>
</comment>
<comment type="function">
    <text evidence="1">Forms part of the ribosomal stalk, playing a central role in the interaction of the ribosome with GTP-bound translation factors.</text>
</comment>
<dbReference type="PATRIC" id="fig|189385.8.peg.158"/>
<accession>A0A143WNT3</accession>
<dbReference type="CDD" id="cd00379">
    <property type="entry name" value="Ribosomal_L10_P0"/>
    <property type="match status" value="1"/>
</dbReference>
<dbReference type="InterPro" id="IPR001790">
    <property type="entry name" value="Ribosomal_uL10"/>
</dbReference>
<dbReference type="GO" id="GO:0005840">
    <property type="term" value="C:ribosome"/>
    <property type="evidence" value="ECO:0007669"/>
    <property type="project" value="UniProtKB-KW"/>
</dbReference>
<evidence type="ECO:0000256" key="2">
    <source>
        <dbReference type="ARBA" id="ARBA00008889"/>
    </source>
</evidence>
<evidence type="ECO:0000256" key="1">
    <source>
        <dbReference type="ARBA" id="ARBA00002633"/>
    </source>
</evidence>
<keyword evidence="5" id="KW-0687">Ribonucleoprotein</keyword>
<proteinExistence type="inferred from homology"/>
<name>A0A143WNT3_TREPR</name>
<organism evidence="5 6">
    <name type="scientific">Tremblaya princeps</name>
    <dbReference type="NCBI Taxonomy" id="189385"/>
    <lineage>
        <taxon>Bacteria</taxon>
        <taxon>Pseudomonadati</taxon>
        <taxon>Pseudomonadota</taxon>
        <taxon>Betaproteobacteria</taxon>
        <taxon>Candidatus Tremblayella</taxon>
    </lineage>
</organism>
<dbReference type="SUPFAM" id="SSF160369">
    <property type="entry name" value="Ribosomal protein L10-like"/>
    <property type="match status" value="1"/>
</dbReference>
<keyword evidence="5" id="KW-0689">Ribosomal protein</keyword>
<dbReference type="Pfam" id="PF00466">
    <property type="entry name" value="Ribosomal_L10"/>
    <property type="match status" value="1"/>
</dbReference>
<dbReference type="EMBL" id="LN999011">
    <property type="protein sequence ID" value="CUX76771.1"/>
    <property type="molecule type" value="Genomic_DNA"/>
</dbReference>
<evidence type="ECO:0000256" key="3">
    <source>
        <dbReference type="ARBA" id="ARBA00035202"/>
    </source>
</evidence>
<reference evidence="6" key="1">
    <citation type="submission" date="2016-01" db="EMBL/GenBank/DDBJ databases">
        <authorList>
            <person name="Husnik F."/>
        </authorList>
    </citation>
    <scope>NUCLEOTIDE SEQUENCE [LARGE SCALE GENOMIC DNA]</scope>
</reference>
<sequence>MRLCSKKQAVVSKARELILGSAALVLATYACTSASAMAILRQHCGSSGVTLHIVRNKLFMAAIAGTASHPVLARLPHPLRGQLLYAFGPSIERVACTLAAARASSISPLYGMELPGRIVSQGEIAAIMNLPPIDQLWVRVTHLVAYPLTQLTHTLRAIMNSRGAR</sequence>
<dbReference type="Proteomes" id="UP000075242">
    <property type="component" value="Chromosome I"/>
</dbReference>
<gene>
    <name evidence="5" type="primary">rplJ</name>
    <name evidence="5" type="ORF">MHIR_TP00149</name>
</gene>
<dbReference type="InterPro" id="IPR043141">
    <property type="entry name" value="Ribosomal_uL10-like_sf"/>
</dbReference>
<dbReference type="PROSITE" id="PS51257">
    <property type="entry name" value="PROKAR_LIPOPROTEIN"/>
    <property type="match status" value="1"/>
</dbReference>
<dbReference type="Gene3D" id="3.30.70.1730">
    <property type="match status" value="1"/>
</dbReference>
<evidence type="ECO:0000313" key="6">
    <source>
        <dbReference type="Proteomes" id="UP000075242"/>
    </source>
</evidence>